<name>J0DDB0_AURST</name>
<dbReference type="EMBL" id="JH687793">
    <property type="protein sequence ID" value="EJD41374.1"/>
    <property type="molecule type" value="Genomic_DNA"/>
</dbReference>
<gene>
    <name evidence="2" type="ORF">AURDEDRAFT_115476</name>
</gene>
<dbReference type="Proteomes" id="UP000006514">
    <property type="component" value="Unassembled WGS sequence"/>
</dbReference>
<protein>
    <submittedName>
        <fullName evidence="2">Uncharacterized protein</fullName>
    </submittedName>
</protein>
<dbReference type="InParanoid" id="J0DDB0"/>
<reference evidence="3" key="1">
    <citation type="journal article" date="2012" name="Science">
        <title>The Paleozoic origin of enzymatic lignin decomposition reconstructed from 31 fungal genomes.</title>
        <authorList>
            <person name="Floudas D."/>
            <person name="Binder M."/>
            <person name="Riley R."/>
            <person name="Barry K."/>
            <person name="Blanchette R.A."/>
            <person name="Henrissat B."/>
            <person name="Martinez A.T."/>
            <person name="Otillar R."/>
            <person name="Spatafora J.W."/>
            <person name="Yadav J.S."/>
            <person name="Aerts A."/>
            <person name="Benoit I."/>
            <person name="Boyd A."/>
            <person name="Carlson A."/>
            <person name="Copeland A."/>
            <person name="Coutinho P.M."/>
            <person name="de Vries R.P."/>
            <person name="Ferreira P."/>
            <person name="Findley K."/>
            <person name="Foster B."/>
            <person name="Gaskell J."/>
            <person name="Glotzer D."/>
            <person name="Gorecki P."/>
            <person name="Heitman J."/>
            <person name="Hesse C."/>
            <person name="Hori C."/>
            <person name="Igarashi K."/>
            <person name="Jurgens J.A."/>
            <person name="Kallen N."/>
            <person name="Kersten P."/>
            <person name="Kohler A."/>
            <person name="Kuees U."/>
            <person name="Kumar T.K.A."/>
            <person name="Kuo A."/>
            <person name="LaButti K."/>
            <person name="Larrondo L.F."/>
            <person name="Lindquist E."/>
            <person name="Ling A."/>
            <person name="Lombard V."/>
            <person name="Lucas S."/>
            <person name="Lundell T."/>
            <person name="Martin R."/>
            <person name="McLaughlin D.J."/>
            <person name="Morgenstern I."/>
            <person name="Morin E."/>
            <person name="Murat C."/>
            <person name="Nagy L.G."/>
            <person name="Nolan M."/>
            <person name="Ohm R.A."/>
            <person name="Patyshakuliyeva A."/>
            <person name="Rokas A."/>
            <person name="Ruiz-Duenas F.J."/>
            <person name="Sabat G."/>
            <person name="Salamov A."/>
            <person name="Samejima M."/>
            <person name="Schmutz J."/>
            <person name="Slot J.C."/>
            <person name="St John F."/>
            <person name="Stenlid J."/>
            <person name="Sun H."/>
            <person name="Sun S."/>
            <person name="Syed K."/>
            <person name="Tsang A."/>
            <person name="Wiebenga A."/>
            <person name="Young D."/>
            <person name="Pisabarro A."/>
            <person name="Eastwood D.C."/>
            <person name="Martin F."/>
            <person name="Cullen D."/>
            <person name="Grigoriev I.V."/>
            <person name="Hibbett D.S."/>
        </authorList>
    </citation>
    <scope>NUCLEOTIDE SEQUENCE [LARGE SCALE GENOMIC DNA]</scope>
    <source>
        <strain evidence="3">TFB10046</strain>
    </source>
</reference>
<keyword evidence="3" id="KW-1185">Reference proteome</keyword>
<feature type="non-terminal residue" evidence="2">
    <location>
        <position position="69"/>
    </location>
</feature>
<organism evidence="2 3">
    <name type="scientific">Auricularia subglabra (strain TFB-10046 / SS5)</name>
    <name type="common">White-rot fungus</name>
    <name type="synonym">Auricularia delicata (strain TFB10046)</name>
    <dbReference type="NCBI Taxonomy" id="717982"/>
    <lineage>
        <taxon>Eukaryota</taxon>
        <taxon>Fungi</taxon>
        <taxon>Dikarya</taxon>
        <taxon>Basidiomycota</taxon>
        <taxon>Agaricomycotina</taxon>
        <taxon>Agaricomycetes</taxon>
        <taxon>Auriculariales</taxon>
        <taxon>Auriculariaceae</taxon>
        <taxon>Auricularia</taxon>
    </lineage>
</organism>
<dbReference type="KEGG" id="adl:AURDEDRAFT_115476"/>
<evidence type="ECO:0000256" key="1">
    <source>
        <dbReference type="SAM" id="MobiDB-lite"/>
    </source>
</evidence>
<proteinExistence type="predicted"/>
<accession>J0DDB0</accession>
<dbReference type="AlphaFoldDB" id="J0DDB0"/>
<evidence type="ECO:0000313" key="3">
    <source>
        <dbReference type="Proteomes" id="UP000006514"/>
    </source>
</evidence>
<evidence type="ECO:0000313" key="2">
    <source>
        <dbReference type="EMBL" id="EJD41374.1"/>
    </source>
</evidence>
<sequence length="69" mass="7391">MAAIDPPADAPVRTMRRVGGGRLPKAALRPRVPGAGKVSSPLLDGDLYDADEEEDWVHMLPEASAARRN</sequence>
<feature type="region of interest" description="Disordered" evidence="1">
    <location>
        <begin position="1"/>
        <end position="43"/>
    </location>
</feature>